<organism evidence="1 2">
    <name type="scientific">Schistosoma mattheei</name>
    <dbReference type="NCBI Taxonomy" id="31246"/>
    <lineage>
        <taxon>Eukaryota</taxon>
        <taxon>Metazoa</taxon>
        <taxon>Spiralia</taxon>
        <taxon>Lophotrochozoa</taxon>
        <taxon>Platyhelminthes</taxon>
        <taxon>Trematoda</taxon>
        <taxon>Digenea</taxon>
        <taxon>Strigeidida</taxon>
        <taxon>Schistosomatoidea</taxon>
        <taxon>Schistosomatidae</taxon>
        <taxon>Schistosoma</taxon>
    </lineage>
</organism>
<evidence type="ECO:0000313" key="2">
    <source>
        <dbReference type="Proteomes" id="UP000269396"/>
    </source>
</evidence>
<gene>
    <name evidence="1" type="ORF">SMTD_LOCUS5110</name>
</gene>
<dbReference type="Proteomes" id="UP000269396">
    <property type="component" value="Unassembled WGS sequence"/>
</dbReference>
<reference evidence="1 2" key="1">
    <citation type="submission" date="2018-11" db="EMBL/GenBank/DDBJ databases">
        <authorList>
            <consortium name="Pathogen Informatics"/>
        </authorList>
    </citation>
    <scope>NUCLEOTIDE SEQUENCE [LARGE SCALE GENOMIC DNA]</scope>
    <source>
        <strain>Denwood</strain>
        <strain evidence="2">Zambia</strain>
    </source>
</reference>
<protein>
    <submittedName>
        <fullName evidence="1">Uncharacterized protein</fullName>
    </submittedName>
</protein>
<dbReference type="EMBL" id="UZAL01026873">
    <property type="protein sequence ID" value="VDP27065.1"/>
    <property type="molecule type" value="Genomic_DNA"/>
</dbReference>
<keyword evidence="2" id="KW-1185">Reference proteome</keyword>
<accession>A0A183NSM4</accession>
<proteinExistence type="predicted"/>
<dbReference type="AlphaFoldDB" id="A0A183NSM4"/>
<sequence>MQKRTLKENKGVEIITNRCALAAGPTDAATLSHVTHYSDLPTKSANLPIMPVVTSDNQCKANDDTNLIFSSLPLEAHNQIPSSNATALKNTVKIKKSMPRKKSVRTEPSGSRSNDKNITMALPYKTKNILPDIMLYPNHRRGVYENTFDSNVTQDGHYNHCVSRPNIRQTTVSQQINPPYQNSDLLAFRNP</sequence>
<evidence type="ECO:0000313" key="1">
    <source>
        <dbReference type="EMBL" id="VDP27065.1"/>
    </source>
</evidence>
<name>A0A183NSM4_9TREM</name>